<name>A0ACB7P8S2_9PEZI</name>
<accession>A0ACB7P8S2</accession>
<sequence length="231" mass="24212">MTNGSPRDISGLSSPEPAASEGRSSVHVNVDSLSQRGRSTGRRSRSPSVRPPSSRDPEPSLARQATANSLSSFLSSQPSSQPSQNERMPPEDLLRGLIEDTDLTNDTASNALQGVKRPHDDETADEPLAKRDKLGEELDRMFALNPSPVSPTASSGSATFSISAATAYPSPIDGPSTGGPPGPTTPSRTRGTLPIRAARRRVPRVGNGTVMSRSGIPETSEPASSSDNDSE</sequence>
<dbReference type="Proteomes" id="UP000724584">
    <property type="component" value="Unassembled WGS sequence"/>
</dbReference>
<reference evidence="1 2" key="1">
    <citation type="journal article" date="2021" name="Nat. Commun.">
        <title>Genetic determinants of endophytism in the Arabidopsis root mycobiome.</title>
        <authorList>
            <person name="Mesny F."/>
            <person name="Miyauchi S."/>
            <person name="Thiergart T."/>
            <person name="Pickel B."/>
            <person name="Atanasova L."/>
            <person name="Karlsson M."/>
            <person name="Huettel B."/>
            <person name="Barry K.W."/>
            <person name="Haridas S."/>
            <person name="Chen C."/>
            <person name="Bauer D."/>
            <person name="Andreopoulos W."/>
            <person name="Pangilinan J."/>
            <person name="LaButti K."/>
            <person name="Riley R."/>
            <person name="Lipzen A."/>
            <person name="Clum A."/>
            <person name="Drula E."/>
            <person name="Henrissat B."/>
            <person name="Kohler A."/>
            <person name="Grigoriev I.V."/>
            <person name="Martin F.M."/>
            <person name="Hacquard S."/>
        </authorList>
    </citation>
    <scope>NUCLEOTIDE SEQUENCE [LARGE SCALE GENOMIC DNA]</scope>
    <source>
        <strain evidence="1 2">MPI-SDFR-AT-0079</strain>
    </source>
</reference>
<dbReference type="EMBL" id="JAGIZQ010000004">
    <property type="protein sequence ID" value="KAH6631859.1"/>
    <property type="molecule type" value="Genomic_DNA"/>
</dbReference>
<evidence type="ECO:0000313" key="1">
    <source>
        <dbReference type="EMBL" id="KAH6631859.1"/>
    </source>
</evidence>
<organism evidence="1 2">
    <name type="scientific">Chaetomium tenue</name>
    <dbReference type="NCBI Taxonomy" id="1854479"/>
    <lineage>
        <taxon>Eukaryota</taxon>
        <taxon>Fungi</taxon>
        <taxon>Dikarya</taxon>
        <taxon>Ascomycota</taxon>
        <taxon>Pezizomycotina</taxon>
        <taxon>Sordariomycetes</taxon>
        <taxon>Sordariomycetidae</taxon>
        <taxon>Sordariales</taxon>
        <taxon>Chaetomiaceae</taxon>
        <taxon>Chaetomium</taxon>
    </lineage>
</organism>
<evidence type="ECO:0000313" key="2">
    <source>
        <dbReference type="Proteomes" id="UP000724584"/>
    </source>
</evidence>
<proteinExistence type="predicted"/>
<comment type="caution">
    <text evidence="1">The sequence shown here is derived from an EMBL/GenBank/DDBJ whole genome shotgun (WGS) entry which is preliminary data.</text>
</comment>
<protein>
    <submittedName>
        <fullName evidence="1">Uncharacterized protein</fullName>
    </submittedName>
</protein>
<gene>
    <name evidence="1" type="ORF">F5144DRAFT_629805</name>
</gene>
<keyword evidence="2" id="KW-1185">Reference proteome</keyword>